<evidence type="ECO:0000259" key="1">
    <source>
        <dbReference type="Pfam" id="PF05292"/>
    </source>
</evidence>
<keyword evidence="4" id="KW-1185">Reference proteome</keyword>
<dbReference type="Pfam" id="PF17408">
    <property type="entry name" value="MCD_N"/>
    <property type="match status" value="1"/>
</dbReference>
<dbReference type="Proteomes" id="UP000186308">
    <property type="component" value="Unassembled WGS sequence"/>
</dbReference>
<dbReference type="Gene3D" id="1.20.140.90">
    <property type="entry name" value="Malonyl-CoA decarboxylase, oligemerization domain"/>
    <property type="match status" value="1"/>
</dbReference>
<dbReference type="GO" id="GO:0050080">
    <property type="term" value="F:malonyl-CoA decarboxylase activity"/>
    <property type="evidence" value="ECO:0007669"/>
    <property type="project" value="InterPro"/>
</dbReference>
<dbReference type="PANTHER" id="PTHR28641:SF1">
    <property type="entry name" value="MALONYL-COA DECARBOXYLASE, MITOCHONDRIAL"/>
    <property type="match status" value="1"/>
</dbReference>
<dbReference type="PANTHER" id="PTHR28641">
    <property type="match status" value="1"/>
</dbReference>
<dbReference type="InterPro" id="IPR042303">
    <property type="entry name" value="Malonyl_CoA_deC_C_sf"/>
</dbReference>
<dbReference type="GO" id="GO:0006633">
    <property type="term" value="P:fatty acid biosynthetic process"/>
    <property type="evidence" value="ECO:0007669"/>
    <property type="project" value="InterPro"/>
</dbReference>
<feature type="domain" description="Malonyl-CoA decarboxylase N-terminal" evidence="2">
    <location>
        <begin position="91"/>
        <end position="174"/>
    </location>
</feature>
<name>A0A8G2CML7_ACIRU</name>
<dbReference type="InterPro" id="IPR035372">
    <property type="entry name" value="MCD_N"/>
</dbReference>
<feature type="domain" description="Malonyl-CoA decarboxylase C-terminal" evidence="1">
    <location>
        <begin position="177"/>
        <end position="447"/>
    </location>
</feature>
<dbReference type="AlphaFoldDB" id="A0A8G2CML7"/>
<dbReference type="RefSeq" id="WP_029313819.1">
    <property type="nucleotide sequence ID" value="NZ_FTNE01000022.1"/>
</dbReference>
<gene>
    <name evidence="3" type="ORF">SAMN05421828_12215</name>
</gene>
<evidence type="ECO:0000313" key="3">
    <source>
        <dbReference type="EMBL" id="SIR26382.1"/>
    </source>
</evidence>
<dbReference type="Gene3D" id="3.40.630.150">
    <property type="entry name" value="Malonyl-CoA decarboxylase, catalytic domain"/>
    <property type="match status" value="1"/>
</dbReference>
<comment type="caution">
    <text evidence="3">The sequence shown here is derived from an EMBL/GenBank/DDBJ whole genome shotgun (WGS) entry which is preliminary data.</text>
</comment>
<proteinExistence type="predicted"/>
<dbReference type="InterPro" id="IPR007956">
    <property type="entry name" value="Malonyl_CoA_deC_C"/>
</dbReference>
<sequence>MPDQQPITPDHSTRSWLDRLWSSIADHGRKFVTLPNDNLPSRQRAELLADALLGGRGEASGAALAAALLGALRGLTPADRTGFLEFLANSFEPDHAQLAAAASAYLANPGATTATALADAAEPPRQELLRRMNMAPGGTAALIELRMAVLAELRTSPELAPLDSDLRHLFASWFNRGFLELRRIDWRTPAFVLEKLITYEAVHEIAGWDDLRRRLAPDRRCFAFFHPALPDEPLIFVEVALVRGLAEAIAPLLAPSPDELSGDGALHDAAAGADTAIFYSISNCQEGLRGISFGNFLIKQVVAELQAELPRLKRFSTLSPVPGLRRAILTWLDLPQTTPLLTAEERDTLHRATATTPPDDATLLKTTLESGPWWTQQPLATALRPALLRLAAQYLTGAFRTQSIRQDPVARFHLGNGARLERINWLGNTAKRGMTESFGIMVNYLYDPEAIEARHEAFLRDGTVARSTAVDQLMVLPGQSWLTRRKKTPIAADS</sequence>
<dbReference type="InterPro" id="IPR038917">
    <property type="entry name" value="Malonyl_CoA_deC"/>
</dbReference>
<evidence type="ECO:0000313" key="4">
    <source>
        <dbReference type="Proteomes" id="UP000186308"/>
    </source>
</evidence>
<dbReference type="InterPro" id="IPR038351">
    <property type="entry name" value="MCD_N_sf"/>
</dbReference>
<reference evidence="3 4" key="1">
    <citation type="submission" date="2017-01" db="EMBL/GenBank/DDBJ databases">
        <authorList>
            <person name="Varghese N."/>
            <person name="Submissions S."/>
        </authorList>
    </citation>
    <scope>NUCLEOTIDE SEQUENCE [LARGE SCALE GENOMIC DNA]</scope>
    <source>
        <strain evidence="3 4">ATCC 35905</strain>
    </source>
</reference>
<protein>
    <submittedName>
        <fullName evidence="3">Malonyl-CoA decarboxylase</fullName>
    </submittedName>
</protein>
<organism evidence="3 4">
    <name type="scientific">Acidiphilium rubrum</name>
    <dbReference type="NCBI Taxonomy" id="526"/>
    <lineage>
        <taxon>Bacteria</taxon>
        <taxon>Pseudomonadati</taxon>
        <taxon>Pseudomonadota</taxon>
        <taxon>Alphaproteobacteria</taxon>
        <taxon>Acetobacterales</taxon>
        <taxon>Acidocellaceae</taxon>
        <taxon>Acidiphilium</taxon>
    </lineage>
</organism>
<evidence type="ECO:0000259" key="2">
    <source>
        <dbReference type="Pfam" id="PF17408"/>
    </source>
</evidence>
<dbReference type="Pfam" id="PF05292">
    <property type="entry name" value="MCD"/>
    <property type="match status" value="1"/>
</dbReference>
<dbReference type="OrthoDB" id="5292736at2"/>
<dbReference type="EMBL" id="FTNE01000022">
    <property type="protein sequence ID" value="SIR26382.1"/>
    <property type="molecule type" value="Genomic_DNA"/>
</dbReference>
<accession>A0A8G2CML7</accession>